<dbReference type="Proteomes" id="UP001165740">
    <property type="component" value="Chromosome 15"/>
</dbReference>
<dbReference type="Pfam" id="PF13855">
    <property type="entry name" value="LRR_8"/>
    <property type="match status" value="1"/>
</dbReference>
<evidence type="ECO:0000313" key="4">
    <source>
        <dbReference type="Proteomes" id="UP001165740"/>
    </source>
</evidence>
<dbReference type="OrthoDB" id="660555at2759"/>
<dbReference type="InterPro" id="IPR050216">
    <property type="entry name" value="LRR_domain-containing"/>
</dbReference>
<evidence type="ECO:0000256" key="1">
    <source>
        <dbReference type="ARBA" id="ARBA00022614"/>
    </source>
</evidence>
<dbReference type="PROSITE" id="PS51450">
    <property type="entry name" value="LRR"/>
    <property type="match status" value="2"/>
</dbReference>
<dbReference type="PANTHER" id="PTHR48051">
    <property type="match status" value="1"/>
</dbReference>
<keyword evidence="1" id="KW-0433">Leucine-rich repeat</keyword>
<keyword evidence="2" id="KW-0677">Repeat</keyword>
<organism evidence="4 5">
    <name type="scientific">Biomphalaria glabrata</name>
    <name type="common">Bloodfluke planorb</name>
    <name type="synonym">Freshwater snail</name>
    <dbReference type="NCBI Taxonomy" id="6526"/>
    <lineage>
        <taxon>Eukaryota</taxon>
        <taxon>Metazoa</taxon>
        <taxon>Spiralia</taxon>
        <taxon>Lophotrochozoa</taxon>
        <taxon>Mollusca</taxon>
        <taxon>Gastropoda</taxon>
        <taxon>Heterobranchia</taxon>
        <taxon>Euthyneura</taxon>
        <taxon>Panpulmonata</taxon>
        <taxon>Hygrophila</taxon>
        <taxon>Lymnaeoidea</taxon>
        <taxon>Planorbidae</taxon>
        <taxon>Biomphalaria</taxon>
    </lineage>
</organism>
<dbReference type="InterPro" id="IPR003591">
    <property type="entry name" value="Leu-rich_rpt_typical-subtyp"/>
</dbReference>
<dbReference type="InterPro" id="IPR001611">
    <property type="entry name" value="Leu-rich_rpt"/>
</dbReference>
<evidence type="ECO:0000313" key="5">
    <source>
        <dbReference type="RefSeq" id="XP_055869046.1"/>
    </source>
</evidence>
<dbReference type="Gene3D" id="3.80.10.10">
    <property type="entry name" value="Ribonuclease Inhibitor"/>
    <property type="match status" value="1"/>
</dbReference>
<sequence>MAPGFGSTADNVYVLPGLISNKKSFKGGNLLRRPRAPKILPELSAANDKDDIENKYLDLAKPGQDSNSIIRLFQDAFELEALQDVIVDPTLLASGGSREPSLASPPPPSESDKVHKTRQSLDNSRSAQMRLWQQPLERNAFFIEKDDLKYILDPLLRGKTSLGTYVDGKSLAKPFKSRGPDPLPRRPPRRPVDLRLNYDVDDPRYFQPPAFTLEYFVYKLAEKANMSVPRVRKVVYSRHNVKKLTDMLAREINPPSQSQLYTITVDGTNVPAKENRIPRRQLLYEMAALLKLHIKEMTGSEMKSTIRPVSKFSSHPSATNKPSTEIVLYEDDAALRASAASRIIQQTEAPGVDAVLHSTHSRYFEGSGRSRSPFAVPEEESITPSELAILDTLMSGGTALSLKAHFIDTLPDITPMSTTLVYLNLSFNNFQYFPLEVLDISNLEILKLRNNPLTELPPDIIKLKKLRVLIVSFCLLTALPLPLFEMPALEDLGLNYNKLTSLPNEISLLRTLKVLDLEGNQLHALPAGCLTLPHLTHLNLRNNFMHPLFWKDHSKNKPQRLLDLSCVQVYKSNLHKNLDLELRKDFISLLSRVEICDCCKGPRFGPGLRTICAVPRLFSIKNVPFSFRACTPECLMSFKGMNSEKLKNFLYSQ</sequence>
<dbReference type="GeneID" id="106066687"/>
<dbReference type="AlphaFoldDB" id="A0A9W2Z1V1"/>
<dbReference type="PANTHER" id="PTHR48051:SF1">
    <property type="entry name" value="RAS SUPPRESSOR PROTEIN 1"/>
    <property type="match status" value="1"/>
</dbReference>
<gene>
    <name evidence="5" type="primary">LOC106066687</name>
</gene>
<evidence type="ECO:0000256" key="3">
    <source>
        <dbReference type="SAM" id="MobiDB-lite"/>
    </source>
</evidence>
<dbReference type="OMA" id="FWKENTR"/>
<evidence type="ECO:0000256" key="2">
    <source>
        <dbReference type="ARBA" id="ARBA00022737"/>
    </source>
</evidence>
<feature type="region of interest" description="Disordered" evidence="3">
    <location>
        <begin position="170"/>
        <end position="194"/>
    </location>
</feature>
<accession>A0A9W2Z1V1</accession>
<feature type="region of interest" description="Disordered" evidence="3">
    <location>
        <begin position="93"/>
        <end position="127"/>
    </location>
</feature>
<reference evidence="5" key="1">
    <citation type="submission" date="2025-08" db="UniProtKB">
        <authorList>
            <consortium name="RefSeq"/>
        </authorList>
    </citation>
    <scope>IDENTIFICATION</scope>
</reference>
<protein>
    <submittedName>
        <fullName evidence="5">Uncharacterized protein LOC106066687</fullName>
    </submittedName>
</protein>
<dbReference type="SUPFAM" id="SSF52058">
    <property type="entry name" value="L domain-like"/>
    <property type="match status" value="1"/>
</dbReference>
<keyword evidence="4" id="KW-1185">Reference proteome</keyword>
<name>A0A9W2Z1V1_BIOGL</name>
<dbReference type="RefSeq" id="XP_055869046.1">
    <property type="nucleotide sequence ID" value="XM_056013071.1"/>
</dbReference>
<dbReference type="InterPro" id="IPR032675">
    <property type="entry name" value="LRR_dom_sf"/>
</dbReference>
<proteinExistence type="predicted"/>
<dbReference type="GO" id="GO:0005737">
    <property type="term" value="C:cytoplasm"/>
    <property type="evidence" value="ECO:0007669"/>
    <property type="project" value="TreeGrafter"/>
</dbReference>
<dbReference type="SMART" id="SM00369">
    <property type="entry name" value="LRR_TYP"/>
    <property type="match status" value="3"/>
</dbReference>
<dbReference type="Pfam" id="PF00560">
    <property type="entry name" value="LRR_1"/>
    <property type="match status" value="1"/>
</dbReference>